<dbReference type="PANTHER" id="PTHR10671:SF110">
    <property type="entry name" value="FI18012P1"/>
    <property type="match status" value="1"/>
</dbReference>
<proteinExistence type="predicted"/>
<feature type="transmembrane region" description="Helical" evidence="5">
    <location>
        <begin position="341"/>
        <end position="359"/>
    </location>
</feature>
<comment type="caution">
    <text evidence="6">The sequence shown here is derived from an EMBL/GenBank/DDBJ whole genome shotgun (WGS) entry which is preliminary data.</text>
</comment>
<dbReference type="GO" id="GO:0005886">
    <property type="term" value="C:plasma membrane"/>
    <property type="evidence" value="ECO:0007669"/>
    <property type="project" value="TreeGrafter"/>
</dbReference>
<dbReference type="InterPro" id="IPR004031">
    <property type="entry name" value="PMP22/EMP/MP20/Claudin"/>
</dbReference>
<feature type="transmembrane region" description="Helical" evidence="5">
    <location>
        <begin position="305"/>
        <end position="329"/>
    </location>
</feature>
<dbReference type="InterPro" id="IPR050579">
    <property type="entry name" value="PMP-22/EMP/MP20-like"/>
</dbReference>
<protein>
    <submittedName>
        <fullName evidence="6">Uncharacterized protein</fullName>
    </submittedName>
</protein>
<reference evidence="6" key="1">
    <citation type="submission" date="2021-03" db="EMBL/GenBank/DDBJ databases">
        <title>Chromosome level genome of the anhydrobiotic midge Polypedilum vanderplanki.</title>
        <authorList>
            <person name="Yoshida Y."/>
            <person name="Kikawada T."/>
            <person name="Gusev O."/>
        </authorList>
    </citation>
    <scope>NUCLEOTIDE SEQUENCE</scope>
    <source>
        <strain evidence="6">NIAS01</strain>
        <tissue evidence="6">Whole body or cell culture</tissue>
    </source>
</reference>
<keyword evidence="7" id="KW-1185">Reference proteome</keyword>
<evidence type="ECO:0000256" key="4">
    <source>
        <dbReference type="ARBA" id="ARBA00023136"/>
    </source>
</evidence>
<evidence type="ECO:0000256" key="2">
    <source>
        <dbReference type="ARBA" id="ARBA00022692"/>
    </source>
</evidence>
<evidence type="ECO:0000256" key="1">
    <source>
        <dbReference type="ARBA" id="ARBA00004141"/>
    </source>
</evidence>
<dbReference type="OrthoDB" id="5917530at2759"/>
<feature type="transmembrane region" description="Helical" evidence="5">
    <location>
        <begin position="379"/>
        <end position="404"/>
    </location>
</feature>
<evidence type="ECO:0000256" key="3">
    <source>
        <dbReference type="ARBA" id="ARBA00022989"/>
    </source>
</evidence>
<dbReference type="Pfam" id="PF00822">
    <property type="entry name" value="PMP22_Claudin"/>
    <property type="match status" value="1"/>
</dbReference>
<evidence type="ECO:0000313" key="7">
    <source>
        <dbReference type="Proteomes" id="UP001107558"/>
    </source>
</evidence>
<dbReference type="Proteomes" id="UP001107558">
    <property type="component" value="Chromosome 3"/>
</dbReference>
<dbReference type="PANTHER" id="PTHR10671">
    <property type="entry name" value="EPITHELIAL MEMBRANE PROTEIN-RELATED"/>
    <property type="match status" value="1"/>
</dbReference>
<keyword evidence="3 5" id="KW-1133">Transmembrane helix</keyword>
<evidence type="ECO:0000256" key="5">
    <source>
        <dbReference type="SAM" id="Phobius"/>
    </source>
</evidence>
<feature type="transmembrane region" description="Helical" evidence="5">
    <location>
        <begin position="23"/>
        <end position="41"/>
    </location>
</feature>
<accession>A0A9J6BV54</accession>
<dbReference type="AlphaFoldDB" id="A0A9J6BV54"/>
<dbReference type="EMBL" id="JADBJN010000003">
    <property type="protein sequence ID" value="KAG5673793.1"/>
    <property type="molecule type" value="Genomic_DNA"/>
</dbReference>
<keyword evidence="2 5" id="KW-0812">Transmembrane</keyword>
<name>A0A9J6BV54_POLVA</name>
<organism evidence="6 7">
    <name type="scientific">Polypedilum vanderplanki</name>
    <name type="common">Sleeping chironomid midge</name>
    <dbReference type="NCBI Taxonomy" id="319348"/>
    <lineage>
        <taxon>Eukaryota</taxon>
        <taxon>Metazoa</taxon>
        <taxon>Ecdysozoa</taxon>
        <taxon>Arthropoda</taxon>
        <taxon>Hexapoda</taxon>
        <taxon>Insecta</taxon>
        <taxon>Pterygota</taxon>
        <taxon>Neoptera</taxon>
        <taxon>Endopterygota</taxon>
        <taxon>Diptera</taxon>
        <taxon>Nematocera</taxon>
        <taxon>Chironomoidea</taxon>
        <taxon>Chironomidae</taxon>
        <taxon>Chironominae</taxon>
        <taxon>Polypedilum</taxon>
        <taxon>Polypedilum</taxon>
    </lineage>
</organism>
<dbReference type="Gene3D" id="1.20.140.150">
    <property type="match status" value="2"/>
</dbReference>
<evidence type="ECO:0000313" key="6">
    <source>
        <dbReference type="EMBL" id="KAG5673793.1"/>
    </source>
</evidence>
<sequence length="429" mass="49948">MSDTEEPEERKVLLEEFHFQRRILFGCTIGLFVGIFLWIIAMSTNRWFIVSGEQPIFVESHRRYFKSSHTGIWRNCRYAIIPQPISSSVVRNFTTLGYGTEELKQMRTKIADEEFFKNFLEVELPELEQVNEITEPLRKHMFVEWLKNDNSKRFNELKAKFHSLYNEDEKAKSVIELDPSKVDVVKNAVGELIDDVQFNNTHIMHIIIPNKLRFALFEGWKDQNYGFVRLLSHYAKSLHIDPTIYYGKLRFIFKPPMPPKNLKKPSNGFIYHKWQRCTYHNLFADEAAIAADPAIDDDIIDLSRVAATFSIITIFIMVLGFIFTVYTFLNPRYMFKRLAGGVHFIAGLSSATVCRVLHASVEHSKEHLSYAFPDKADYFYGYGFFFGCIVATINFISCIMFFWYSRKRKGDKAATEELGMADEAIQIGR</sequence>
<keyword evidence="4 5" id="KW-0472">Membrane</keyword>
<gene>
    <name evidence="6" type="ORF">PVAND_003811</name>
</gene>
<comment type="subcellular location">
    <subcellularLocation>
        <location evidence="1">Membrane</location>
        <topology evidence="1">Multi-pass membrane protein</topology>
    </subcellularLocation>
</comment>